<dbReference type="Pfam" id="PF04042">
    <property type="entry name" value="DNA_pol_E_B"/>
    <property type="match status" value="1"/>
</dbReference>
<gene>
    <name evidence="4" type="ORF">CANCADRAFT_31590</name>
</gene>
<name>A0A1E4TG44_9ASCO</name>
<keyword evidence="2" id="KW-0235">DNA replication</keyword>
<dbReference type="Gene3D" id="3.60.21.50">
    <property type="match status" value="1"/>
</dbReference>
<dbReference type="PANTHER" id="PTHR10416">
    <property type="entry name" value="DNA POLYMERASE DELTA SUBUNIT 2"/>
    <property type="match status" value="1"/>
</dbReference>
<evidence type="ECO:0000313" key="4">
    <source>
        <dbReference type="EMBL" id="ODV90716.1"/>
    </source>
</evidence>
<dbReference type="InterPro" id="IPR024826">
    <property type="entry name" value="DNA_pol_delta/II_ssu"/>
</dbReference>
<dbReference type="GO" id="GO:0006271">
    <property type="term" value="P:DNA strand elongation involved in DNA replication"/>
    <property type="evidence" value="ECO:0007669"/>
    <property type="project" value="TreeGrafter"/>
</dbReference>
<feature type="domain" description="DNA polymerase alpha/delta/epsilon subunit B" evidence="3">
    <location>
        <begin position="3"/>
        <end position="141"/>
    </location>
</feature>
<comment type="similarity">
    <text evidence="1">Belongs to the DNA polymerase delta/II small subunit family.</text>
</comment>
<dbReference type="EMBL" id="KV453842">
    <property type="protein sequence ID" value="ODV90716.1"/>
    <property type="molecule type" value="Genomic_DNA"/>
</dbReference>
<evidence type="ECO:0000256" key="1">
    <source>
        <dbReference type="ARBA" id="ARBA00006035"/>
    </source>
</evidence>
<proteinExistence type="inferred from homology"/>
<protein>
    <recommendedName>
        <fullName evidence="3">DNA polymerase alpha/delta/epsilon subunit B domain-containing protein</fullName>
    </recommendedName>
</protein>
<dbReference type="PANTHER" id="PTHR10416:SF0">
    <property type="entry name" value="DNA POLYMERASE DELTA SUBUNIT 2"/>
    <property type="match status" value="1"/>
</dbReference>
<evidence type="ECO:0000259" key="3">
    <source>
        <dbReference type="Pfam" id="PF04042"/>
    </source>
</evidence>
<reference evidence="5" key="1">
    <citation type="submission" date="2016-02" db="EMBL/GenBank/DDBJ databases">
        <title>Comparative genomics of biotechnologically important yeasts.</title>
        <authorList>
            <consortium name="DOE Joint Genome Institute"/>
            <person name="Riley R."/>
            <person name="Haridas S."/>
            <person name="Wolfe K.H."/>
            <person name="Lopes M.R."/>
            <person name="Hittinger C.T."/>
            <person name="Goker M."/>
            <person name="Salamov A."/>
            <person name="Wisecaver J."/>
            <person name="Long T.M."/>
            <person name="Aerts A.L."/>
            <person name="Barry K."/>
            <person name="Choi C."/>
            <person name="Clum A."/>
            <person name="Coughlan A.Y."/>
            <person name="Deshpande S."/>
            <person name="Douglass A.P."/>
            <person name="Hanson S.J."/>
            <person name="Klenk H.-P."/>
            <person name="Labutti K."/>
            <person name="Lapidus A."/>
            <person name="Lindquist E."/>
            <person name="Lipzen A."/>
            <person name="Meier-Kolthoff J.P."/>
            <person name="Ohm R.A."/>
            <person name="Otillar R.P."/>
            <person name="Pangilinan J."/>
            <person name="Peng Y."/>
            <person name="Rokas A."/>
            <person name="Rosa C.A."/>
            <person name="Scheuner C."/>
            <person name="Sibirny A.A."/>
            <person name="Slot J.C."/>
            <person name="Stielow J.B."/>
            <person name="Sun H."/>
            <person name="Kurtzman C.P."/>
            <person name="Blackwell M."/>
            <person name="Jeffries T.W."/>
            <person name="Grigoriev I.V."/>
        </authorList>
    </citation>
    <scope>NUCLEOTIDE SEQUENCE [LARGE SCALE GENOMIC DNA]</scope>
    <source>
        <strain evidence="5">NRRL Y-17796</strain>
    </source>
</reference>
<dbReference type="OrthoDB" id="3763at2759"/>
<evidence type="ECO:0000313" key="5">
    <source>
        <dbReference type="Proteomes" id="UP000095023"/>
    </source>
</evidence>
<dbReference type="AlphaFoldDB" id="A0A1E4TG44"/>
<dbReference type="InterPro" id="IPR007185">
    <property type="entry name" value="DNA_pol_a/d/e_bsu"/>
</dbReference>
<evidence type="ECO:0000256" key="2">
    <source>
        <dbReference type="ARBA" id="ARBA00022705"/>
    </source>
</evidence>
<dbReference type="GO" id="GO:0003677">
    <property type="term" value="F:DNA binding"/>
    <property type="evidence" value="ECO:0007669"/>
    <property type="project" value="InterPro"/>
</dbReference>
<sequence length="187" mass="20832">MDTFDNFLAELATSIPVDVMPGAHDPSITSWPQQPLHKALFAKSRQLFDKSLTMVGNPNWWDIDSVVCLGTSGQNIDDMKKYRPNALDIGALDMMELTLRLRHCAPSAPDTLWAVPMTDADPFLMSKSPHVYFVGNQDRFETKMVTGESGQTTRLIAIPSFAATGQIVLMNLHTFECELINLLQGFE</sequence>
<dbReference type="GO" id="GO:0043625">
    <property type="term" value="C:delta DNA polymerase complex"/>
    <property type="evidence" value="ECO:0007669"/>
    <property type="project" value="TreeGrafter"/>
</dbReference>
<keyword evidence="5" id="KW-1185">Reference proteome</keyword>
<dbReference type="Proteomes" id="UP000095023">
    <property type="component" value="Unassembled WGS sequence"/>
</dbReference>
<accession>A0A1E4TG44</accession>
<organism evidence="4 5">
    <name type="scientific">Tortispora caseinolytica NRRL Y-17796</name>
    <dbReference type="NCBI Taxonomy" id="767744"/>
    <lineage>
        <taxon>Eukaryota</taxon>
        <taxon>Fungi</taxon>
        <taxon>Dikarya</taxon>
        <taxon>Ascomycota</taxon>
        <taxon>Saccharomycotina</taxon>
        <taxon>Trigonopsidomycetes</taxon>
        <taxon>Trigonopsidales</taxon>
        <taxon>Trigonopsidaceae</taxon>
        <taxon>Tortispora</taxon>
    </lineage>
</organism>